<name>X1RNP5_9ZZZZ</name>
<proteinExistence type="predicted"/>
<evidence type="ECO:0000313" key="1">
    <source>
        <dbReference type="EMBL" id="GAI82372.1"/>
    </source>
</evidence>
<reference evidence="1" key="1">
    <citation type="journal article" date="2014" name="Front. Microbiol.">
        <title>High frequency of phylogenetically diverse reductive dehalogenase-homologous genes in deep subseafloor sedimentary metagenomes.</title>
        <authorList>
            <person name="Kawai M."/>
            <person name="Futagami T."/>
            <person name="Toyoda A."/>
            <person name="Takaki Y."/>
            <person name="Nishi S."/>
            <person name="Hori S."/>
            <person name="Arai W."/>
            <person name="Tsubouchi T."/>
            <person name="Morono Y."/>
            <person name="Uchiyama I."/>
            <person name="Ito T."/>
            <person name="Fujiyama A."/>
            <person name="Inagaki F."/>
            <person name="Takami H."/>
        </authorList>
    </citation>
    <scope>NUCLEOTIDE SEQUENCE</scope>
    <source>
        <strain evidence="1">Expedition CK06-06</strain>
    </source>
</reference>
<protein>
    <submittedName>
        <fullName evidence="1">Uncharacterized protein</fullName>
    </submittedName>
</protein>
<organism evidence="1">
    <name type="scientific">marine sediment metagenome</name>
    <dbReference type="NCBI Taxonomy" id="412755"/>
    <lineage>
        <taxon>unclassified sequences</taxon>
        <taxon>metagenomes</taxon>
        <taxon>ecological metagenomes</taxon>
    </lineage>
</organism>
<dbReference type="AlphaFoldDB" id="X1RNP5"/>
<dbReference type="EMBL" id="BARW01014988">
    <property type="protein sequence ID" value="GAI82372.1"/>
    <property type="molecule type" value="Genomic_DNA"/>
</dbReference>
<sequence>MQIPSEHIDDLVAKLVKWVSKRSGVVILTPSKVTAEKWQEVAQIAMGDEVADCVEALVEEKATGPYAFPNRYDGIDLPHNSCRLLVLDGLPT</sequence>
<comment type="caution">
    <text evidence="1">The sequence shown here is derived from an EMBL/GenBank/DDBJ whole genome shotgun (WGS) entry which is preliminary data.</text>
</comment>
<feature type="non-terminal residue" evidence="1">
    <location>
        <position position="92"/>
    </location>
</feature>
<gene>
    <name evidence="1" type="ORF">S12H4_26423</name>
</gene>
<accession>X1RNP5</accession>